<dbReference type="GeneID" id="87891222"/>
<dbReference type="EMBL" id="JAFFGZ010000001">
    <property type="protein sequence ID" value="KAK4649748.1"/>
    <property type="molecule type" value="Genomic_DNA"/>
</dbReference>
<organism evidence="1 2">
    <name type="scientific">Podospora bellae-mahoneyi</name>
    <dbReference type="NCBI Taxonomy" id="2093777"/>
    <lineage>
        <taxon>Eukaryota</taxon>
        <taxon>Fungi</taxon>
        <taxon>Dikarya</taxon>
        <taxon>Ascomycota</taxon>
        <taxon>Pezizomycotina</taxon>
        <taxon>Sordariomycetes</taxon>
        <taxon>Sordariomycetidae</taxon>
        <taxon>Sordariales</taxon>
        <taxon>Podosporaceae</taxon>
        <taxon>Podospora</taxon>
    </lineage>
</organism>
<keyword evidence="2" id="KW-1185">Reference proteome</keyword>
<dbReference type="Proteomes" id="UP001322138">
    <property type="component" value="Unassembled WGS sequence"/>
</dbReference>
<dbReference type="RefSeq" id="XP_062738723.1">
    <property type="nucleotide sequence ID" value="XM_062872122.1"/>
</dbReference>
<evidence type="ECO:0000313" key="1">
    <source>
        <dbReference type="EMBL" id="KAK4649748.1"/>
    </source>
</evidence>
<evidence type="ECO:0000313" key="2">
    <source>
        <dbReference type="Proteomes" id="UP001322138"/>
    </source>
</evidence>
<protein>
    <submittedName>
        <fullName evidence="1">Uncharacterized protein</fullName>
    </submittedName>
</protein>
<name>A0ABR0G204_9PEZI</name>
<gene>
    <name evidence="1" type="ORF">QC761_0024540</name>
</gene>
<reference evidence="1 2" key="1">
    <citation type="journal article" date="2023" name="bioRxiv">
        <title>High-quality genome assemblies of four members of thePodospora anserinaspecies complex.</title>
        <authorList>
            <person name="Ament-Velasquez S.L."/>
            <person name="Vogan A.A."/>
            <person name="Wallerman O."/>
            <person name="Hartmann F."/>
            <person name="Gautier V."/>
            <person name="Silar P."/>
            <person name="Giraud T."/>
            <person name="Johannesson H."/>
        </authorList>
    </citation>
    <scope>NUCLEOTIDE SEQUENCE [LARGE SCALE GENOMIC DNA]</scope>
    <source>
        <strain evidence="1 2">CBS 112042</strain>
    </source>
</reference>
<comment type="caution">
    <text evidence="1">The sequence shown here is derived from an EMBL/GenBank/DDBJ whole genome shotgun (WGS) entry which is preliminary data.</text>
</comment>
<sequence>MDLLWHTKYGADPRSEKLAELPSWTWMAFDGGVTCPFKYGGPQEAGMIKTHDRFEIQAWPECAQFGRPLPNCSSLKLEGLTKEVAIPHRFWKSGYASAQDMPCYTLRVLGLRDEEWEDDEDRIGHITFDQYRMPSSNDDFENNPPTRYKNLQVLLITLQKEQADNTSGLSEMGRVLKQRTDL</sequence>
<proteinExistence type="predicted"/>
<accession>A0ABR0G204</accession>